<proteinExistence type="predicted"/>
<dbReference type="AlphaFoldDB" id="M4RSK3"/>
<gene>
    <name evidence="2" type="ORF">D805_1195</name>
</gene>
<dbReference type="EMBL" id="CP004346">
    <property type="protein sequence ID" value="AGH41462.1"/>
    <property type="molecule type" value="Genomic_DNA"/>
</dbReference>
<dbReference type="Gene3D" id="3.30.160.250">
    <property type="match status" value="1"/>
</dbReference>
<evidence type="ECO:0008006" key="4">
    <source>
        <dbReference type="Google" id="ProtNLM"/>
    </source>
</evidence>
<evidence type="ECO:0000256" key="1">
    <source>
        <dbReference type="SAM" id="MobiDB-lite"/>
    </source>
</evidence>
<protein>
    <recommendedName>
        <fullName evidence="4">Antitoxin HicB</fullName>
    </recommendedName>
</protein>
<evidence type="ECO:0000313" key="3">
    <source>
        <dbReference type="Proteomes" id="UP000011835"/>
    </source>
</evidence>
<dbReference type="InterPro" id="IPR035069">
    <property type="entry name" value="TTHA1013/TTHA0281-like"/>
</dbReference>
<evidence type="ECO:0000313" key="2">
    <source>
        <dbReference type="EMBL" id="AGH41462.1"/>
    </source>
</evidence>
<dbReference type="HOGENOM" id="CLU_920304_0_0_11"/>
<dbReference type="KEGG" id="btp:D805_1195"/>
<feature type="compositionally biased region" description="Polar residues" evidence="1">
    <location>
        <begin position="146"/>
        <end position="169"/>
    </location>
</feature>
<keyword evidence="3" id="KW-1185">Reference proteome</keyword>
<sequence length="302" mass="32940">METGTYEEGRGMADDIVIDFDIAQINGMAARNCIRDYIAANDWQFNGDDEESLQSNINSASRAMVNLALDRHYRSFGEMKDDEFVGILRQYAHPVIHDDDEDEAPQASADASVNTLKDVPAHAQPSDSQQPSATQDAPAMDHAPEHTQSPSPTFPTTHESTPEMTSLQPSRARHRATSSTPASSPRVAHSGTSTPVAHSAPVTTPVDAPGQLTGSFPKAELDAEPVSHGIVDRYIYSIQWSSEHHTYVGTVLELPGLSWVASTPLQALQGIIDASERWVNNMYKRGEQPPTPYGERVYNATS</sequence>
<accession>M4RSK3</accession>
<feature type="region of interest" description="Disordered" evidence="1">
    <location>
        <begin position="119"/>
        <end position="217"/>
    </location>
</feature>
<dbReference type="SUPFAM" id="SSF143100">
    <property type="entry name" value="TTHA1013/TTHA0281-like"/>
    <property type="match status" value="1"/>
</dbReference>
<dbReference type="Proteomes" id="UP000011835">
    <property type="component" value="Chromosome"/>
</dbReference>
<organism evidence="2 3">
    <name type="scientific">Bifidobacterium thermophilum RBL67</name>
    <dbReference type="NCBI Taxonomy" id="1254439"/>
    <lineage>
        <taxon>Bacteria</taxon>
        <taxon>Bacillati</taxon>
        <taxon>Actinomycetota</taxon>
        <taxon>Actinomycetes</taxon>
        <taxon>Bifidobacteriales</taxon>
        <taxon>Bifidobacteriaceae</taxon>
        <taxon>Bifidobacterium</taxon>
    </lineage>
</organism>
<name>M4RSK3_9BIFI</name>
<reference evidence="2 3" key="1">
    <citation type="journal article" date="2013" name="Genome Announc.">
        <title>Complete Genome Sequence of the Probiotic Bifidobacterium thermophilum Strain RBL67.</title>
        <authorList>
            <person name="Jans C."/>
            <person name="Lacroix C."/>
            <person name="Follador R."/>
            <person name="Stevens M.J."/>
        </authorList>
    </citation>
    <scope>NUCLEOTIDE SEQUENCE [LARGE SCALE GENOMIC DNA]</scope>
    <source>
        <strain evidence="2 3">RBL67</strain>
    </source>
</reference>
<dbReference type="PATRIC" id="fig|1254439.12.peg.1187"/>
<feature type="compositionally biased region" description="Polar residues" evidence="1">
    <location>
        <begin position="125"/>
        <end position="135"/>
    </location>
</feature>